<evidence type="ECO:0000256" key="13">
    <source>
        <dbReference type="ARBA" id="ARBA00032593"/>
    </source>
</evidence>
<comment type="similarity">
    <text evidence="2">Belongs to the DtxR/MntR family.</text>
</comment>
<evidence type="ECO:0000256" key="12">
    <source>
        <dbReference type="ARBA" id="ARBA00023211"/>
    </source>
</evidence>
<reference evidence="17" key="1">
    <citation type="submission" date="2016-02" db="EMBL/GenBank/DDBJ databases">
        <authorList>
            <person name="Kaur G."/>
            <person name="Nair G.R."/>
            <person name="Mayilraj S."/>
        </authorList>
    </citation>
    <scope>NUCLEOTIDE SEQUENCE [LARGE SCALE GENOMIC DNA]</scope>
    <source>
        <strain evidence="17">GA-15</strain>
    </source>
</reference>
<dbReference type="GO" id="GO:0003700">
    <property type="term" value="F:DNA-binding transcription factor activity"/>
    <property type="evidence" value="ECO:0007669"/>
    <property type="project" value="InterPro"/>
</dbReference>
<dbReference type="Gene3D" id="1.10.60.10">
    <property type="entry name" value="Iron dependent repressor, metal binding and dimerisation domain"/>
    <property type="match status" value="1"/>
</dbReference>
<dbReference type="FunFam" id="1.10.60.10:FF:000004">
    <property type="entry name" value="DtxR family transcriptional regulator"/>
    <property type="match status" value="1"/>
</dbReference>
<dbReference type="Pfam" id="PF01325">
    <property type="entry name" value="Fe_dep_repress"/>
    <property type="match status" value="1"/>
</dbReference>
<dbReference type="GO" id="GO:0046914">
    <property type="term" value="F:transition metal ion binding"/>
    <property type="evidence" value="ECO:0007669"/>
    <property type="project" value="InterPro"/>
</dbReference>
<dbReference type="InterPro" id="IPR036388">
    <property type="entry name" value="WH-like_DNA-bd_sf"/>
</dbReference>
<dbReference type="SMART" id="SM00899">
    <property type="entry name" value="FeoA"/>
    <property type="match status" value="1"/>
</dbReference>
<keyword evidence="17" id="KW-1185">Reference proteome</keyword>
<accession>A0A120MKP3</accession>
<gene>
    <name evidence="16" type="ORF">AYJ05_03685</name>
</gene>
<dbReference type="InterPro" id="IPR022689">
    <property type="entry name" value="Iron_dep_repressor"/>
</dbReference>
<keyword evidence="11" id="KW-0804">Transcription</keyword>
<dbReference type="PROSITE" id="PS50944">
    <property type="entry name" value="HTH_DTXR"/>
    <property type="match status" value="1"/>
</dbReference>
<evidence type="ECO:0000256" key="9">
    <source>
        <dbReference type="ARBA" id="ARBA00023125"/>
    </source>
</evidence>
<dbReference type="SUPFAM" id="SSF47979">
    <property type="entry name" value="Iron-dependent repressor protein, dimerization domain"/>
    <property type="match status" value="1"/>
</dbReference>
<dbReference type="Gene3D" id="1.10.10.10">
    <property type="entry name" value="Winged helix-like DNA-binding domain superfamily/Winged helix DNA-binding domain"/>
    <property type="match status" value="1"/>
</dbReference>
<evidence type="ECO:0000256" key="1">
    <source>
        <dbReference type="ARBA" id="ARBA00004496"/>
    </source>
</evidence>
<dbReference type="AlphaFoldDB" id="A0A120MKP3"/>
<evidence type="ECO:0000256" key="15">
    <source>
        <dbReference type="ARBA" id="ARBA00033329"/>
    </source>
</evidence>
<dbReference type="Proteomes" id="UP000076947">
    <property type="component" value="Unassembled WGS sequence"/>
</dbReference>
<evidence type="ECO:0000256" key="3">
    <source>
        <dbReference type="ARBA" id="ARBA00011738"/>
    </source>
</evidence>
<dbReference type="GO" id="GO:0046983">
    <property type="term" value="F:protein dimerization activity"/>
    <property type="evidence" value="ECO:0007669"/>
    <property type="project" value="InterPro"/>
</dbReference>
<dbReference type="SUPFAM" id="SSF50037">
    <property type="entry name" value="C-terminal domain of transcriptional repressors"/>
    <property type="match status" value="1"/>
</dbReference>
<protein>
    <recommendedName>
        <fullName evidence="4">Diphtheria toxin repressor</fullName>
    </recommendedName>
    <alternativeName>
        <fullName evidence="14">Iron-dependent diphtheria tox regulatory element</fullName>
    </alternativeName>
    <alternativeName>
        <fullName evidence="13">Manganese transport regulator</fullName>
    </alternativeName>
    <alternativeName>
        <fullName evidence="15">Tox regulatory factor</fullName>
    </alternativeName>
</protein>
<dbReference type="InterPro" id="IPR038157">
    <property type="entry name" value="FeoA_core_dom"/>
</dbReference>
<evidence type="ECO:0000256" key="11">
    <source>
        <dbReference type="ARBA" id="ARBA00023163"/>
    </source>
</evidence>
<dbReference type="InterPro" id="IPR008988">
    <property type="entry name" value="Transcriptional_repressor_C"/>
</dbReference>
<evidence type="ECO:0000256" key="5">
    <source>
        <dbReference type="ARBA" id="ARBA00022490"/>
    </source>
</evidence>
<dbReference type="InterPro" id="IPR036421">
    <property type="entry name" value="Fe_dep_repressor_sf"/>
</dbReference>
<organism evidence="16 17">
    <name type="scientific">Corynebacterium stationis</name>
    <dbReference type="NCBI Taxonomy" id="1705"/>
    <lineage>
        <taxon>Bacteria</taxon>
        <taxon>Bacillati</taxon>
        <taxon>Actinomycetota</taxon>
        <taxon>Actinomycetes</taxon>
        <taxon>Mycobacteriales</taxon>
        <taxon>Corynebacteriaceae</taxon>
        <taxon>Corynebacterium</taxon>
    </lineage>
</organism>
<dbReference type="InterPro" id="IPR022687">
    <property type="entry name" value="HTH_DTXR"/>
</dbReference>
<evidence type="ECO:0000256" key="7">
    <source>
        <dbReference type="ARBA" id="ARBA00023004"/>
    </source>
</evidence>
<comment type="caution">
    <text evidence="16">The sequence shown here is derived from an EMBL/GenBank/DDBJ whole genome shotgun (WGS) entry which is preliminary data.</text>
</comment>
<comment type="subunit">
    <text evidence="3">Homodimer.</text>
</comment>
<keyword evidence="12" id="KW-0464">Manganese</keyword>
<evidence type="ECO:0000256" key="8">
    <source>
        <dbReference type="ARBA" id="ARBA00023015"/>
    </source>
</evidence>
<keyword evidence="5" id="KW-0963">Cytoplasm</keyword>
<dbReference type="GO" id="GO:0003677">
    <property type="term" value="F:DNA binding"/>
    <property type="evidence" value="ECO:0007669"/>
    <property type="project" value="UniProtKB-KW"/>
</dbReference>
<evidence type="ECO:0000313" key="17">
    <source>
        <dbReference type="Proteomes" id="UP000076947"/>
    </source>
</evidence>
<dbReference type="InterPro" id="IPR007167">
    <property type="entry name" value="Fe-transptr_FeoA-like"/>
</dbReference>
<dbReference type="RefSeq" id="WP_066792384.1">
    <property type="nucleotide sequence ID" value="NZ_CP014279.1"/>
</dbReference>
<evidence type="ECO:0000256" key="6">
    <source>
        <dbReference type="ARBA" id="ARBA00022491"/>
    </source>
</evidence>
<dbReference type="InterPro" id="IPR050536">
    <property type="entry name" value="DtxR_MntR_Metal-Reg"/>
</dbReference>
<dbReference type="PANTHER" id="PTHR33238:SF11">
    <property type="entry name" value="TRANSCRIPTIONAL REGULATOR MNTR"/>
    <property type="match status" value="1"/>
</dbReference>
<dbReference type="Gene3D" id="2.30.30.90">
    <property type="match status" value="1"/>
</dbReference>
<dbReference type="PANTHER" id="PTHR33238">
    <property type="entry name" value="IRON (METAL) DEPENDENT REPRESSOR, DTXR FAMILY"/>
    <property type="match status" value="1"/>
</dbReference>
<sequence>MHVTDLPERTQDYLKELFDHEERNGVDLPLALGDLAAALNQKLPTASEAVKRLAAKELVVHERYRGVTLTELGRDLSRQVARRHRLLETFLVETLGYTWDEVHDEADVLEHACTDRFIARLDAHLNHPTRDPHGDPIPRADGSTDPLSTCTLAGLTVGQKVIMEQVNDDDPELLRFLAAQNMRPGTEVELVQPPLAGLLHISVDGGEPFALAEVAAHEITVRSNTE</sequence>
<evidence type="ECO:0000256" key="10">
    <source>
        <dbReference type="ARBA" id="ARBA00023159"/>
    </source>
</evidence>
<keyword evidence="10" id="KW-0010">Activator</keyword>
<proteinExistence type="inferred from homology"/>
<dbReference type="SMART" id="SM00529">
    <property type="entry name" value="HTH_DTXR"/>
    <property type="match status" value="1"/>
</dbReference>
<keyword evidence="9" id="KW-0238">DNA-binding</keyword>
<evidence type="ECO:0000256" key="2">
    <source>
        <dbReference type="ARBA" id="ARBA00007871"/>
    </source>
</evidence>
<dbReference type="SUPFAM" id="SSF46785">
    <property type="entry name" value="Winged helix' DNA-binding domain"/>
    <property type="match status" value="1"/>
</dbReference>
<evidence type="ECO:0000313" key="16">
    <source>
        <dbReference type="EMBL" id="OAH26559.1"/>
    </source>
</evidence>
<dbReference type="Pfam" id="PF04023">
    <property type="entry name" value="FeoA"/>
    <property type="match status" value="1"/>
</dbReference>
<dbReference type="Pfam" id="PF02742">
    <property type="entry name" value="Fe_dep_repr_C"/>
    <property type="match status" value="1"/>
</dbReference>
<evidence type="ECO:0000256" key="4">
    <source>
        <dbReference type="ARBA" id="ARBA00016140"/>
    </source>
</evidence>
<keyword evidence="6" id="KW-0678">Repressor</keyword>
<keyword evidence="7" id="KW-0408">Iron</keyword>
<dbReference type="STRING" id="1705.CA21670_01445"/>
<dbReference type="InterPro" id="IPR001367">
    <property type="entry name" value="Fe_dep_repressor"/>
</dbReference>
<comment type="subcellular location">
    <subcellularLocation>
        <location evidence="1">Cytoplasm</location>
    </subcellularLocation>
</comment>
<dbReference type="InterPro" id="IPR036390">
    <property type="entry name" value="WH_DNA-bd_sf"/>
</dbReference>
<dbReference type="OrthoDB" id="9791355at2"/>
<keyword evidence="8" id="KW-0805">Transcription regulation</keyword>
<name>A0A120MKP3_9CORY</name>
<dbReference type="EMBL" id="LSTQ01000023">
    <property type="protein sequence ID" value="OAH26559.1"/>
    <property type="molecule type" value="Genomic_DNA"/>
</dbReference>
<dbReference type="GO" id="GO:0005737">
    <property type="term" value="C:cytoplasm"/>
    <property type="evidence" value="ECO:0007669"/>
    <property type="project" value="UniProtKB-SubCell"/>
</dbReference>
<evidence type="ECO:0000256" key="14">
    <source>
        <dbReference type="ARBA" id="ARBA00032618"/>
    </source>
</evidence>
<dbReference type="GO" id="GO:0045892">
    <property type="term" value="P:negative regulation of DNA-templated transcription"/>
    <property type="evidence" value="ECO:0007669"/>
    <property type="project" value="TreeGrafter"/>
</dbReference>